<dbReference type="Pfam" id="PF03476">
    <property type="entry name" value="MOSC_N"/>
    <property type="match status" value="1"/>
</dbReference>
<dbReference type="AlphaFoldDB" id="A0A2K9MBA9"/>
<dbReference type="InterPro" id="IPR005303">
    <property type="entry name" value="MOCOS_middle"/>
</dbReference>
<dbReference type="Pfam" id="PF03473">
    <property type="entry name" value="MOSC"/>
    <property type="match status" value="1"/>
</dbReference>
<reference evidence="3" key="1">
    <citation type="submission" date="2017-12" db="EMBL/GenBank/DDBJ databases">
        <title>Genomic analysis of Paracoccus sp. CBA4604.</title>
        <authorList>
            <person name="Roh S.W."/>
            <person name="Kim J.Y."/>
            <person name="Kim J.S."/>
        </authorList>
    </citation>
    <scope>NUCLEOTIDE SEQUENCE [LARGE SCALE GENOMIC DNA]</scope>
    <source>
        <strain evidence="3">CBA4604</strain>
    </source>
</reference>
<protein>
    <submittedName>
        <fullName evidence="2">Sulfurase</fullName>
    </submittedName>
</protein>
<dbReference type="PROSITE" id="PS51340">
    <property type="entry name" value="MOSC"/>
    <property type="match status" value="1"/>
</dbReference>
<evidence type="ECO:0000313" key="3">
    <source>
        <dbReference type="Proteomes" id="UP000234882"/>
    </source>
</evidence>
<sequence length="267" mass="29288">MTGRLSQIWRYPVKSIGRQKLDSARLEAGRTLPWDRHWAVMHDSATQRLTEGDQLAGWLPKAAFLRGAAGPELQAISGGLTNGKLCLQHPTAGEIELDPTKDEDHASLLDWLRPLWPAEKPEPALLVTGPVPLTDSRAPFISILSLDSLRAVESHVGQRLGVERWRGNLWVEGFEPFAEREWIGKCLRIGAATVILREGIGRCAATSVDTDTGEPDHDMIRVLTEGFGDACFGVYAEVLTGAEIAPLDEIIVVELDETQPRSESLTA</sequence>
<keyword evidence="3" id="KW-1185">Reference proteome</keyword>
<dbReference type="GO" id="GO:0003824">
    <property type="term" value="F:catalytic activity"/>
    <property type="evidence" value="ECO:0007669"/>
    <property type="project" value="InterPro"/>
</dbReference>
<dbReference type="SUPFAM" id="SSF50800">
    <property type="entry name" value="PK beta-barrel domain-like"/>
    <property type="match status" value="1"/>
</dbReference>
<evidence type="ECO:0000313" key="2">
    <source>
        <dbReference type="EMBL" id="AUM72910.1"/>
    </source>
</evidence>
<dbReference type="RefSeq" id="WP_101498296.1">
    <property type="nucleotide sequence ID" value="NZ_CP025583.1"/>
</dbReference>
<dbReference type="InterPro" id="IPR011037">
    <property type="entry name" value="Pyrv_Knase-like_insert_dom_sf"/>
</dbReference>
<dbReference type="OrthoDB" id="581532at2"/>
<dbReference type="GO" id="GO:0030151">
    <property type="term" value="F:molybdenum ion binding"/>
    <property type="evidence" value="ECO:0007669"/>
    <property type="project" value="InterPro"/>
</dbReference>
<gene>
    <name evidence="2" type="ORF">CYR75_00055</name>
</gene>
<feature type="domain" description="MOSC" evidence="1">
    <location>
        <begin position="112"/>
        <end position="253"/>
    </location>
</feature>
<dbReference type="Proteomes" id="UP000234882">
    <property type="component" value="Chromosome"/>
</dbReference>
<accession>A0A2K9MBA9</accession>
<organism evidence="2 3">
    <name type="scientific">Paracoccus jeotgali</name>
    <dbReference type="NCBI Taxonomy" id="2065379"/>
    <lineage>
        <taxon>Bacteria</taxon>
        <taxon>Pseudomonadati</taxon>
        <taxon>Pseudomonadota</taxon>
        <taxon>Alphaproteobacteria</taxon>
        <taxon>Rhodobacterales</taxon>
        <taxon>Paracoccaceae</taxon>
        <taxon>Paracoccus</taxon>
    </lineage>
</organism>
<dbReference type="InterPro" id="IPR005302">
    <property type="entry name" value="MoCF_Sase_C"/>
</dbReference>
<dbReference type="KEGG" id="paru:CYR75_00055"/>
<dbReference type="EMBL" id="CP025583">
    <property type="protein sequence ID" value="AUM72910.1"/>
    <property type="molecule type" value="Genomic_DNA"/>
</dbReference>
<proteinExistence type="predicted"/>
<dbReference type="GO" id="GO:0030170">
    <property type="term" value="F:pyridoxal phosphate binding"/>
    <property type="evidence" value="ECO:0007669"/>
    <property type="project" value="InterPro"/>
</dbReference>
<name>A0A2K9MBA9_9RHOB</name>
<evidence type="ECO:0000259" key="1">
    <source>
        <dbReference type="PROSITE" id="PS51340"/>
    </source>
</evidence>